<organism evidence="1 2">
    <name type="scientific">Tahibacter aquaticus</name>
    <dbReference type="NCBI Taxonomy" id="520092"/>
    <lineage>
        <taxon>Bacteria</taxon>
        <taxon>Pseudomonadati</taxon>
        <taxon>Pseudomonadota</taxon>
        <taxon>Gammaproteobacteria</taxon>
        <taxon>Lysobacterales</taxon>
        <taxon>Rhodanobacteraceae</taxon>
        <taxon>Tahibacter</taxon>
    </lineage>
</organism>
<dbReference type="InterPro" id="IPR021352">
    <property type="entry name" value="DUF2971"/>
</dbReference>
<accession>A0A4R6YMJ8</accession>
<evidence type="ECO:0008006" key="3">
    <source>
        <dbReference type="Google" id="ProtNLM"/>
    </source>
</evidence>
<keyword evidence="2" id="KW-1185">Reference proteome</keyword>
<protein>
    <recommendedName>
        <fullName evidence="3">DUF2971 family protein</fullName>
    </recommendedName>
</protein>
<dbReference type="AlphaFoldDB" id="A0A4R6YMJ8"/>
<evidence type="ECO:0000313" key="1">
    <source>
        <dbReference type="EMBL" id="TDR38684.1"/>
    </source>
</evidence>
<gene>
    <name evidence="1" type="ORF">DFR29_11912</name>
</gene>
<dbReference type="Pfam" id="PF11185">
    <property type="entry name" value="DUF2971"/>
    <property type="match status" value="1"/>
</dbReference>
<proteinExistence type="predicted"/>
<dbReference type="RefSeq" id="WP_133821229.1">
    <property type="nucleotide sequence ID" value="NZ_SNZH01000019.1"/>
</dbReference>
<evidence type="ECO:0000313" key="2">
    <source>
        <dbReference type="Proteomes" id="UP000295293"/>
    </source>
</evidence>
<reference evidence="1 2" key="1">
    <citation type="submission" date="2019-03" db="EMBL/GenBank/DDBJ databases">
        <title>Genomic Encyclopedia of Type Strains, Phase IV (KMG-IV): sequencing the most valuable type-strain genomes for metagenomic binning, comparative biology and taxonomic classification.</title>
        <authorList>
            <person name="Goeker M."/>
        </authorList>
    </citation>
    <scope>NUCLEOTIDE SEQUENCE [LARGE SCALE GENOMIC DNA]</scope>
    <source>
        <strain evidence="1 2">DSM 21667</strain>
    </source>
</reference>
<dbReference type="OrthoDB" id="4119964at2"/>
<comment type="caution">
    <text evidence="1">The sequence shown here is derived from an EMBL/GenBank/DDBJ whole genome shotgun (WGS) entry which is preliminary data.</text>
</comment>
<sequence length="212" mass="24356">MTRSYYRIYQYRPDSQPRDFDTFLASRVWSASIESLNDPFEFHAFSTLASRPEMHAQFASAGVTCFCRALTNPLLWSHYANGHTGFSVGYDPAHPFFGGDKEMRMRILHDVRYEDIPPNADFLEGDDLAMAAVLTKPTCWAYEQEVRLITRESKRLVDIPTDAIKELILGARMSSDRVTEIVNKIQSINMNVKIAKMQFSRESYGVRPQWIA</sequence>
<dbReference type="EMBL" id="SNZH01000019">
    <property type="protein sequence ID" value="TDR38684.1"/>
    <property type="molecule type" value="Genomic_DNA"/>
</dbReference>
<dbReference type="Proteomes" id="UP000295293">
    <property type="component" value="Unassembled WGS sequence"/>
</dbReference>
<name>A0A4R6YMJ8_9GAMM</name>